<evidence type="ECO:0000259" key="2">
    <source>
        <dbReference type="Pfam" id="PF13369"/>
    </source>
</evidence>
<dbReference type="Proteomes" id="UP001138540">
    <property type="component" value="Unassembled WGS sequence"/>
</dbReference>
<protein>
    <submittedName>
        <fullName evidence="3">Regulator of sirC expression with transglutaminase-like and TPR domain</fullName>
    </submittedName>
</protein>
<dbReference type="EMBL" id="JACHKA010000001">
    <property type="protein sequence ID" value="MBB5986582.1"/>
    <property type="molecule type" value="Genomic_DNA"/>
</dbReference>
<proteinExistence type="inferred from homology"/>
<sequence>MTIATIGLLDDEQITLDLAALALSELDHPGTDLELYASLLQDISSRLADDGADATRPADQAAVLAKVLHEEFGFKGDVESYDAPLNGDLIRVLDRRQGLPVSLSILYVAAARRVGWTADPLNTPGHVLVRLGGDDAVVIDPFNGGAIVRPEQLLALLGRAAAAGVAVSAEQSGPMSNRNTLVRLLMNQAMRAESANDPGRAMTIYQRMTLVAPSNPDGWWSLARLQLTAGHIDPARKSLSAMLEITRDPERREVITSVLEQISGAWRLARR</sequence>
<dbReference type="SUPFAM" id="SSF48452">
    <property type="entry name" value="TPR-like"/>
    <property type="match status" value="1"/>
</dbReference>
<gene>
    <name evidence="3" type="ORF">HNP60_002556</name>
</gene>
<dbReference type="InterPro" id="IPR032698">
    <property type="entry name" value="SirB1_N"/>
</dbReference>
<dbReference type="RefSeq" id="WP_184154248.1">
    <property type="nucleotide sequence ID" value="NZ_JACHKA010000001.1"/>
</dbReference>
<evidence type="ECO:0000313" key="4">
    <source>
        <dbReference type="Proteomes" id="UP001138540"/>
    </source>
</evidence>
<comment type="caution">
    <text evidence="3">The sequence shown here is derived from an EMBL/GenBank/DDBJ whole genome shotgun (WGS) entry which is preliminary data.</text>
</comment>
<dbReference type="InterPro" id="IPR011990">
    <property type="entry name" value="TPR-like_helical_dom_sf"/>
</dbReference>
<keyword evidence="4" id="KW-1185">Reference proteome</keyword>
<evidence type="ECO:0000256" key="1">
    <source>
        <dbReference type="ARBA" id="ARBA00007100"/>
    </source>
</evidence>
<dbReference type="Pfam" id="PF13369">
    <property type="entry name" value="Transglut_core2"/>
    <property type="match status" value="1"/>
</dbReference>
<accession>A0ABR6NH28</accession>
<organism evidence="3 4">
    <name type="scientific">Sphingobium lignivorans</name>
    <dbReference type="NCBI Taxonomy" id="2735886"/>
    <lineage>
        <taxon>Bacteria</taxon>
        <taxon>Pseudomonadati</taxon>
        <taxon>Pseudomonadota</taxon>
        <taxon>Alphaproteobacteria</taxon>
        <taxon>Sphingomonadales</taxon>
        <taxon>Sphingomonadaceae</taxon>
        <taxon>Sphingobium</taxon>
    </lineage>
</organism>
<feature type="domain" description="Protein SirB1 N-terminal" evidence="2">
    <location>
        <begin position="38"/>
        <end position="185"/>
    </location>
</feature>
<name>A0ABR6NH28_9SPHN</name>
<evidence type="ECO:0000313" key="3">
    <source>
        <dbReference type="EMBL" id="MBB5986582.1"/>
    </source>
</evidence>
<dbReference type="PANTHER" id="PTHR31350">
    <property type="entry name" value="SI:DKEY-261L7.2"/>
    <property type="match status" value="1"/>
</dbReference>
<dbReference type="PANTHER" id="PTHR31350:SF21">
    <property type="entry name" value="F-BOX ONLY PROTEIN 21"/>
    <property type="match status" value="1"/>
</dbReference>
<reference evidence="3 4" key="1">
    <citation type="submission" date="2020-08" db="EMBL/GenBank/DDBJ databases">
        <title>Exploring microbial biodiversity for novel pathways involved in the catabolism of aromatic compounds derived from lignin.</title>
        <authorList>
            <person name="Elkins J."/>
        </authorList>
    </citation>
    <scope>NUCLEOTIDE SEQUENCE [LARGE SCALE GENOMIC DNA]</scope>
    <source>
        <strain evidence="3 4">B1D3A</strain>
    </source>
</reference>
<comment type="similarity">
    <text evidence="1">Belongs to the UPF0162 family.</text>
</comment>
<dbReference type="Gene3D" id="1.25.40.10">
    <property type="entry name" value="Tetratricopeptide repeat domain"/>
    <property type="match status" value="1"/>
</dbReference>
<dbReference type="Pfam" id="PF14559">
    <property type="entry name" value="TPR_19"/>
    <property type="match status" value="1"/>
</dbReference>